<sequence length="159" mass="18531">MTIHWFSLVMALLLKTSMRNLILKESKKIFTNPSVKLNAQTGKCDIIGESFIENASEFYQPVFDWLNAYTEKIKGEMVWSFRMEYFNSSSAKVITNLLKTLKRYEQNGGKVTVNWYYPSYNMALLEDGECLSDVSRLKFNFVLYQASPPPRRTKVQIKK</sequence>
<dbReference type="RefSeq" id="WP_002699304.1">
    <property type="nucleotide sequence ID" value="NZ_AAWS01000022.1"/>
</dbReference>
<feature type="domain" description="SiaC family regulatory phosphoprotein" evidence="1">
    <location>
        <begin position="31"/>
        <end position="142"/>
    </location>
</feature>
<dbReference type="InterPro" id="IPR018530">
    <property type="entry name" value="SiaC"/>
</dbReference>
<dbReference type="EMBL" id="AAWS01000022">
    <property type="protein sequence ID" value="EAY27634.1"/>
    <property type="molecule type" value="Genomic_DNA"/>
</dbReference>
<dbReference type="Pfam" id="PF09345">
    <property type="entry name" value="SiaC"/>
    <property type="match status" value="1"/>
</dbReference>
<accession>A1ZPX9</accession>
<reference evidence="2 3" key="1">
    <citation type="submission" date="2007-01" db="EMBL/GenBank/DDBJ databases">
        <authorList>
            <person name="Haygood M."/>
            <person name="Podell S."/>
            <person name="Anderson C."/>
            <person name="Hopkinson B."/>
            <person name="Roe K."/>
            <person name="Barbeau K."/>
            <person name="Gaasterland T."/>
            <person name="Ferriera S."/>
            <person name="Johnson J."/>
            <person name="Kravitz S."/>
            <person name="Beeson K."/>
            <person name="Sutton G."/>
            <person name="Rogers Y.-H."/>
            <person name="Friedman R."/>
            <person name="Frazier M."/>
            <person name="Venter J.C."/>
        </authorList>
    </citation>
    <scope>NUCLEOTIDE SEQUENCE [LARGE SCALE GENOMIC DNA]</scope>
    <source>
        <strain evidence="2 3">ATCC 23134</strain>
    </source>
</reference>
<proteinExistence type="predicted"/>
<evidence type="ECO:0000259" key="1">
    <source>
        <dbReference type="Pfam" id="PF09345"/>
    </source>
</evidence>
<comment type="caution">
    <text evidence="2">The sequence shown here is derived from an EMBL/GenBank/DDBJ whole genome shotgun (WGS) entry which is preliminary data.</text>
</comment>
<dbReference type="Proteomes" id="UP000004095">
    <property type="component" value="Unassembled WGS sequence"/>
</dbReference>
<evidence type="ECO:0000313" key="3">
    <source>
        <dbReference type="Proteomes" id="UP000004095"/>
    </source>
</evidence>
<organism evidence="2 3">
    <name type="scientific">Microscilla marina ATCC 23134</name>
    <dbReference type="NCBI Taxonomy" id="313606"/>
    <lineage>
        <taxon>Bacteria</taxon>
        <taxon>Pseudomonadati</taxon>
        <taxon>Bacteroidota</taxon>
        <taxon>Cytophagia</taxon>
        <taxon>Cytophagales</taxon>
        <taxon>Microscillaceae</taxon>
        <taxon>Microscilla</taxon>
    </lineage>
</organism>
<protein>
    <recommendedName>
        <fullName evidence="1">SiaC family regulatory phosphoprotein domain-containing protein</fullName>
    </recommendedName>
</protein>
<dbReference type="OrthoDB" id="5297629at2"/>
<keyword evidence="3" id="KW-1185">Reference proteome</keyword>
<evidence type="ECO:0000313" key="2">
    <source>
        <dbReference type="EMBL" id="EAY27634.1"/>
    </source>
</evidence>
<dbReference type="AlphaFoldDB" id="A1ZPX9"/>
<gene>
    <name evidence="2" type="ORF">M23134_02881</name>
</gene>
<name>A1ZPX9_MICM2</name>